<proteinExistence type="predicted"/>
<dbReference type="InterPro" id="IPR035992">
    <property type="entry name" value="Ricin_B-like_lectins"/>
</dbReference>
<evidence type="ECO:0000313" key="1">
    <source>
        <dbReference type="EMBL" id="KYF75135.1"/>
    </source>
</evidence>
<gene>
    <name evidence="1" type="ORF">BE17_37585</name>
</gene>
<organism evidence="1 2">
    <name type="scientific">Sorangium cellulosum</name>
    <name type="common">Polyangium cellulosum</name>
    <dbReference type="NCBI Taxonomy" id="56"/>
    <lineage>
        <taxon>Bacteria</taxon>
        <taxon>Pseudomonadati</taxon>
        <taxon>Myxococcota</taxon>
        <taxon>Polyangia</taxon>
        <taxon>Polyangiales</taxon>
        <taxon>Polyangiaceae</taxon>
        <taxon>Sorangium</taxon>
    </lineage>
</organism>
<dbReference type="EMBL" id="JEMB01003157">
    <property type="protein sequence ID" value="KYF75135.1"/>
    <property type="molecule type" value="Genomic_DNA"/>
</dbReference>
<dbReference type="Gene3D" id="2.80.10.50">
    <property type="match status" value="1"/>
</dbReference>
<reference evidence="1 2" key="1">
    <citation type="submission" date="2014-02" db="EMBL/GenBank/DDBJ databases">
        <title>The small core and large imbalanced accessory genome model reveals a collaborative survival strategy of Sorangium cellulosum strains in nature.</title>
        <authorList>
            <person name="Han K."/>
            <person name="Peng R."/>
            <person name="Blom J."/>
            <person name="Li Y.-Z."/>
        </authorList>
    </citation>
    <scope>NUCLEOTIDE SEQUENCE [LARGE SCALE GENOMIC DNA]</scope>
    <source>
        <strain evidence="1 2">So0011-07</strain>
    </source>
</reference>
<accession>A0A150R4K6</accession>
<dbReference type="SUPFAM" id="SSF50370">
    <property type="entry name" value="Ricin B-like lectins"/>
    <property type="match status" value="1"/>
</dbReference>
<evidence type="ECO:0008006" key="3">
    <source>
        <dbReference type="Google" id="ProtNLM"/>
    </source>
</evidence>
<name>A0A150R4K6_SORCE</name>
<sequence length="119" mass="12859">MAASKDAPHLTFDAPTGDSTVWYVAFDGVDSYILRNIATGIYLGSKSDPTVPAAQVEGTPEPMAWQIERGPEPETFTLSLRASKGAMRLSDSMVRIAPPPVGWAPAGFPVNQVWRLERA</sequence>
<comment type="caution">
    <text evidence="1">The sequence shown here is derived from an EMBL/GenBank/DDBJ whole genome shotgun (WGS) entry which is preliminary data.</text>
</comment>
<dbReference type="AlphaFoldDB" id="A0A150R4K6"/>
<protein>
    <recommendedName>
        <fullName evidence="3">Ricin B lectin domain-containing protein</fullName>
    </recommendedName>
</protein>
<evidence type="ECO:0000313" key="2">
    <source>
        <dbReference type="Proteomes" id="UP000075635"/>
    </source>
</evidence>
<dbReference type="Proteomes" id="UP000075635">
    <property type="component" value="Unassembled WGS sequence"/>
</dbReference>